<evidence type="ECO:0000256" key="7">
    <source>
        <dbReference type="ARBA" id="ARBA00022847"/>
    </source>
</evidence>
<dbReference type="FunFam" id="1.20.1250.20:FF:000051">
    <property type="entry name" value="Proline/glycine betaine transporter"/>
    <property type="match status" value="1"/>
</dbReference>
<dbReference type="InterPro" id="IPR005828">
    <property type="entry name" value="MFS_sugar_transport-like"/>
</dbReference>
<dbReference type="InterPro" id="IPR051084">
    <property type="entry name" value="H+-coupled_symporters"/>
</dbReference>
<evidence type="ECO:0000256" key="12">
    <source>
        <dbReference type="ARBA" id="ARBA00039918"/>
    </source>
</evidence>
<evidence type="ECO:0000256" key="8">
    <source>
        <dbReference type="ARBA" id="ARBA00022989"/>
    </source>
</evidence>
<feature type="transmembrane region" description="Helical" evidence="14">
    <location>
        <begin position="360"/>
        <end position="379"/>
    </location>
</feature>
<keyword evidence="6 14" id="KW-0812">Transmembrane</keyword>
<reference evidence="16" key="1">
    <citation type="journal article" date="2014" name="Int. J. Syst. Evol. Microbiol.">
        <title>Complete genome sequence of Corynebacterium casei LMG S-19264T (=DSM 44701T), isolated from a smear-ripened cheese.</title>
        <authorList>
            <consortium name="US DOE Joint Genome Institute (JGI-PGF)"/>
            <person name="Walter F."/>
            <person name="Albersmeier A."/>
            <person name="Kalinowski J."/>
            <person name="Ruckert C."/>
        </authorList>
    </citation>
    <scope>NUCLEOTIDE SEQUENCE</scope>
    <source>
        <strain evidence="16">JCM 4815</strain>
    </source>
</reference>
<dbReference type="PROSITE" id="PS00217">
    <property type="entry name" value="SUGAR_TRANSPORT_2"/>
    <property type="match status" value="1"/>
</dbReference>
<dbReference type="EMBL" id="BMVW01000002">
    <property type="protein sequence ID" value="GGY97188.1"/>
    <property type="molecule type" value="Genomic_DNA"/>
</dbReference>
<dbReference type="GO" id="GO:0005886">
    <property type="term" value="C:plasma membrane"/>
    <property type="evidence" value="ECO:0007669"/>
    <property type="project" value="UniProtKB-SubCell"/>
</dbReference>
<evidence type="ECO:0000256" key="9">
    <source>
        <dbReference type="ARBA" id="ARBA00023054"/>
    </source>
</evidence>
<evidence type="ECO:0000313" key="17">
    <source>
        <dbReference type="Proteomes" id="UP000622166"/>
    </source>
</evidence>
<keyword evidence="10 14" id="KW-0472">Membrane</keyword>
<keyword evidence="5" id="KW-0997">Cell inner membrane</keyword>
<feature type="domain" description="Major facilitator superfamily (MFS) profile" evidence="15">
    <location>
        <begin position="57"/>
        <end position="477"/>
    </location>
</feature>
<feature type="transmembrane region" description="Helical" evidence="14">
    <location>
        <begin position="229"/>
        <end position="248"/>
    </location>
</feature>
<evidence type="ECO:0000256" key="4">
    <source>
        <dbReference type="ARBA" id="ARBA00022475"/>
    </source>
</evidence>
<feature type="transmembrane region" description="Helical" evidence="14">
    <location>
        <begin position="194"/>
        <end position="217"/>
    </location>
</feature>
<evidence type="ECO:0000259" key="15">
    <source>
        <dbReference type="PROSITE" id="PS50850"/>
    </source>
</evidence>
<dbReference type="PANTHER" id="PTHR43528:SF1">
    <property type="entry name" value="ALPHA-KETOGLUTARATE PERMEASE"/>
    <property type="match status" value="1"/>
</dbReference>
<keyword evidence="17" id="KW-1185">Reference proteome</keyword>
<evidence type="ECO:0000256" key="10">
    <source>
        <dbReference type="ARBA" id="ARBA00023136"/>
    </source>
</evidence>
<gene>
    <name evidence="16" type="ORF">GCM10010365_14520</name>
</gene>
<feature type="transmembrane region" description="Helical" evidence="14">
    <location>
        <begin position="129"/>
        <end position="147"/>
    </location>
</feature>
<comment type="caution">
    <text evidence="16">The sequence shown here is derived from an EMBL/GenBank/DDBJ whole genome shotgun (WGS) entry which is preliminary data.</text>
</comment>
<evidence type="ECO:0000256" key="1">
    <source>
        <dbReference type="ARBA" id="ARBA00004429"/>
    </source>
</evidence>
<evidence type="ECO:0000256" key="6">
    <source>
        <dbReference type="ARBA" id="ARBA00022692"/>
    </source>
</evidence>
<protein>
    <recommendedName>
        <fullName evidence="12">Putative proline/betaine transporter</fullName>
    </recommendedName>
</protein>
<evidence type="ECO:0000256" key="5">
    <source>
        <dbReference type="ARBA" id="ARBA00022519"/>
    </source>
</evidence>
<dbReference type="PANTHER" id="PTHR43528">
    <property type="entry name" value="ALPHA-KETOGLUTARATE PERMEASE"/>
    <property type="match status" value="1"/>
</dbReference>
<dbReference type="CDD" id="cd17366">
    <property type="entry name" value="MFS_ProP"/>
    <property type="match status" value="1"/>
</dbReference>
<feature type="transmembrane region" description="Helical" evidence="14">
    <location>
        <begin position="425"/>
        <end position="449"/>
    </location>
</feature>
<comment type="similarity">
    <text evidence="2">Belongs to the major facilitator superfamily. Metabolite:H+ Symporter (MHS) family (TC 2.A.1.6) family.</text>
</comment>
<dbReference type="Gene3D" id="1.20.1250.20">
    <property type="entry name" value="MFS general substrate transporter like domains"/>
    <property type="match status" value="2"/>
</dbReference>
<feature type="transmembrane region" description="Helical" evidence="14">
    <location>
        <begin position="293"/>
        <end position="311"/>
    </location>
</feature>
<keyword evidence="3" id="KW-0813">Transport</keyword>
<evidence type="ECO:0000256" key="13">
    <source>
        <dbReference type="SAM" id="MobiDB-lite"/>
    </source>
</evidence>
<comment type="subcellular location">
    <subcellularLocation>
        <location evidence="1">Cell inner membrane</location>
        <topology evidence="1">Multi-pass membrane protein</topology>
    </subcellularLocation>
</comment>
<feature type="region of interest" description="Disordered" evidence="13">
    <location>
        <begin position="1"/>
        <end position="22"/>
    </location>
</feature>
<keyword evidence="7" id="KW-0769">Symport</keyword>
<evidence type="ECO:0000256" key="2">
    <source>
        <dbReference type="ARBA" id="ARBA00008240"/>
    </source>
</evidence>
<proteinExistence type="inferred from homology"/>
<dbReference type="Proteomes" id="UP000622166">
    <property type="component" value="Unassembled WGS sequence"/>
</dbReference>
<dbReference type="FunFam" id="1.20.1250.20:FF:000001">
    <property type="entry name" value="Dicarboxylate MFS transporter"/>
    <property type="match status" value="1"/>
</dbReference>
<dbReference type="AlphaFoldDB" id="A0A918UES1"/>
<dbReference type="GO" id="GO:0015293">
    <property type="term" value="F:symporter activity"/>
    <property type="evidence" value="ECO:0007669"/>
    <property type="project" value="UniProtKB-KW"/>
</dbReference>
<feature type="transmembrane region" description="Helical" evidence="14">
    <location>
        <begin position="331"/>
        <end position="348"/>
    </location>
</feature>
<feature type="transmembrane region" description="Helical" evidence="14">
    <location>
        <begin position="93"/>
        <end position="117"/>
    </location>
</feature>
<dbReference type="InterPro" id="IPR036259">
    <property type="entry name" value="MFS_trans_sf"/>
</dbReference>
<reference evidence="16" key="2">
    <citation type="submission" date="2020-09" db="EMBL/GenBank/DDBJ databases">
        <authorList>
            <person name="Sun Q."/>
            <person name="Ohkuma M."/>
        </authorList>
    </citation>
    <scope>NUCLEOTIDE SEQUENCE</scope>
    <source>
        <strain evidence="16">JCM 4815</strain>
    </source>
</reference>
<feature type="transmembrane region" description="Helical" evidence="14">
    <location>
        <begin position="385"/>
        <end position="413"/>
    </location>
</feature>
<dbReference type="RefSeq" id="WP_189856537.1">
    <property type="nucleotide sequence ID" value="NZ_BMVW01000002.1"/>
</dbReference>
<sequence length="506" mass="54084">MSGEREPATSSSDNGPVPDSAAIKRHRALFRAVRRRRNPRLRRSDITVTDERAVKRAVKAASLGNAMEWFDFGIYAYLAGTIGRVFFPSGSDTAQLLSSFATFAVAFLVRPIGGMVFGPMGDKVGRKKVLALTMILMAIGTFAIGLLPTYAAVGFWAPLLLILFRLLQGFSTGGEYGGASTFIAEYAPDKRRGFFGSFLELGTLAGYTGAAGLVTALTAWLGTDTMDAWGWRIPFLVAGPLGIVGLYLRMRLDDTPAYLKLEEGNVHVSEAADSVETTARGDLAKIFRTHWRTLVLCVALVGAYNITDYMLLSYMPTYLSDELHYSETHGLLILVVTMVVLMLIINQVGRLSDRYGRKPLLMTGMVGFLVLSAPAFLLVQQGSLAAVAGGMLMLGLSLVCLLGTMSAALPAMFPTSVRYGSLSVGYNLATSLFGGTTPLVITALIGATGSEMMPAYYSMAAALVGIVAVACMRETARQPLEGSPPSVQSEAEAAAMVEAQAPAPRF</sequence>
<dbReference type="InterPro" id="IPR005829">
    <property type="entry name" value="Sugar_transporter_CS"/>
</dbReference>
<comment type="function">
    <text evidence="11">May be a proton symporter involved in the uptake of osmolytes such as proline and glycine betaine.</text>
</comment>
<dbReference type="PROSITE" id="PS50850">
    <property type="entry name" value="MFS"/>
    <property type="match status" value="1"/>
</dbReference>
<dbReference type="Pfam" id="PF00083">
    <property type="entry name" value="Sugar_tr"/>
    <property type="match status" value="1"/>
</dbReference>
<organism evidence="16 17">
    <name type="scientific">Streptomyces poonensis</name>
    <dbReference type="NCBI Taxonomy" id="68255"/>
    <lineage>
        <taxon>Bacteria</taxon>
        <taxon>Bacillati</taxon>
        <taxon>Actinomycetota</taxon>
        <taxon>Actinomycetes</taxon>
        <taxon>Kitasatosporales</taxon>
        <taxon>Streptomycetaceae</taxon>
        <taxon>Streptomyces</taxon>
    </lineage>
</organism>
<evidence type="ECO:0000256" key="14">
    <source>
        <dbReference type="SAM" id="Phobius"/>
    </source>
</evidence>
<feature type="transmembrane region" description="Helical" evidence="14">
    <location>
        <begin position="69"/>
        <end position="87"/>
    </location>
</feature>
<dbReference type="InterPro" id="IPR020846">
    <property type="entry name" value="MFS_dom"/>
</dbReference>
<evidence type="ECO:0000313" key="16">
    <source>
        <dbReference type="EMBL" id="GGY97188.1"/>
    </source>
</evidence>
<accession>A0A918UES1</accession>
<dbReference type="PROSITE" id="PS00216">
    <property type="entry name" value="SUGAR_TRANSPORT_1"/>
    <property type="match status" value="1"/>
</dbReference>
<keyword evidence="9" id="KW-0175">Coiled coil</keyword>
<evidence type="ECO:0000256" key="11">
    <source>
        <dbReference type="ARBA" id="ARBA00037295"/>
    </source>
</evidence>
<keyword evidence="8 14" id="KW-1133">Transmembrane helix</keyword>
<dbReference type="SUPFAM" id="SSF103473">
    <property type="entry name" value="MFS general substrate transporter"/>
    <property type="match status" value="1"/>
</dbReference>
<feature type="transmembrane region" description="Helical" evidence="14">
    <location>
        <begin position="455"/>
        <end position="472"/>
    </location>
</feature>
<feature type="transmembrane region" description="Helical" evidence="14">
    <location>
        <begin position="153"/>
        <end position="173"/>
    </location>
</feature>
<evidence type="ECO:0000256" key="3">
    <source>
        <dbReference type="ARBA" id="ARBA00022448"/>
    </source>
</evidence>
<name>A0A918UES1_9ACTN</name>
<keyword evidence="4" id="KW-1003">Cell membrane</keyword>